<dbReference type="Proteomes" id="UP001231109">
    <property type="component" value="Unassembled WGS sequence"/>
</dbReference>
<evidence type="ECO:0000313" key="3">
    <source>
        <dbReference type="Proteomes" id="UP001231109"/>
    </source>
</evidence>
<comment type="caution">
    <text evidence="2">The sequence shown here is derived from an EMBL/GenBank/DDBJ whole genome shotgun (WGS) entry which is preliminary data.</text>
</comment>
<evidence type="ECO:0000259" key="1">
    <source>
        <dbReference type="SMART" id="SM00953"/>
    </source>
</evidence>
<dbReference type="SMART" id="SM00953">
    <property type="entry name" value="RES"/>
    <property type="match status" value="1"/>
</dbReference>
<proteinExistence type="predicted"/>
<dbReference type="RefSeq" id="WP_305976900.1">
    <property type="nucleotide sequence ID" value="NZ_JAPJDZ010000056.1"/>
</dbReference>
<evidence type="ECO:0000313" key="2">
    <source>
        <dbReference type="EMBL" id="MDP5137612.1"/>
    </source>
</evidence>
<protein>
    <submittedName>
        <fullName evidence="2">RES family NAD+ phosphorylase</fullName>
    </submittedName>
</protein>
<dbReference type="EMBL" id="JAPJDZ010000056">
    <property type="protein sequence ID" value="MDP5137612.1"/>
    <property type="molecule type" value="Genomic_DNA"/>
</dbReference>
<feature type="domain" description="RES" evidence="1">
    <location>
        <begin position="69"/>
        <end position="206"/>
    </location>
</feature>
<dbReference type="Pfam" id="PF08808">
    <property type="entry name" value="RES"/>
    <property type="match status" value="1"/>
</dbReference>
<reference evidence="2 3" key="1">
    <citation type="submission" date="2022-11" db="EMBL/GenBank/DDBJ databases">
        <title>Viruses from the air-sea interface of a natural surface slick.</title>
        <authorList>
            <person name="Rahlff J."/>
            <person name="Holmfeldt K."/>
        </authorList>
    </citation>
    <scope>NUCLEOTIDE SEQUENCE [LARGE SCALE GENOMIC DNA]</scope>
    <source>
        <strain evidence="2 3">SMS4</strain>
    </source>
</reference>
<organism evidence="2 3">
    <name type="scientific">Rheinheimera baltica</name>
    <dbReference type="NCBI Taxonomy" id="67576"/>
    <lineage>
        <taxon>Bacteria</taxon>
        <taxon>Pseudomonadati</taxon>
        <taxon>Pseudomonadota</taxon>
        <taxon>Gammaproteobacteria</taxon>
        <taxon>Chromatiales</taxon>
        <taxon>Chromatiaceae</taxon>
        <taxon>Rheinheimera</taxon>
    </lineage>
</organism>
<gene>
    <name evidence="2" type="ORF">ORJ04_16775</name>
</gene>
<name>A0ABT9I2L6_9GAMM</name>
<sequence length="248" mass="27441">MIWQACQGAQHIKALSGRLFRLVESQEHAATLSLVDNLAEQALLEQLLEDTKPALPPAAESLHYLLKTPFRYPPLKWGSRFGGINEPSIFYGGGSVTAALAESAYYRLVFWQSIAAPPVKAMLRSAHTLFSVAYGTKQGICLQQPPFNAYQAELTNKTHYQQTQQLGSAMRAAGVELFEYQSARTATNQHCVGLFTPTAFATPQPDNSSQWLCELSTQQVVFKQHGETQLHAFSAEQFWVEGKLPLPA</sequence>
<keyword evidence="3" id="KW-1185">Reference proteome</keyword>
<accession>A0ABT9I2L6</accession>
<dbReference type="InterPro" id="IPR014914">
    <property type="entry name" value="RES_dom"/>
</dbReference>